<comment type="similarity">
    <text evidence="2 11">Belongs to the mitochondrial carrier (TC 2.A.29) family.</text>
</comment>
<sequence>MGAQSKPTIAPWGKAVAGASGAVLANALVYPLDIVKTRIQVQIRSDDPAVNATTPHYTSTWDAISKIVAQDGLKGLYAGMNGALIGVASTNFAYFYWYTIVRTLYNKYSKSGAAPSTAVELSLGALAGAIAQIFTIPVAVVTTRQQTASKEERKGLMATAREVVEGPDGVSGLWRGLKASLVLVVNPAITYGAYERLKETFFPGKTNLRAWEAFLLGATSKALATIATQPLIVAKVGLQSKPPPARNGKPFKSFIEVMKFIIEREGMPALFKGIGPQIFKGFLVQGLLMMTKERVELMFVLLLRYLQGLRLSQLRQAANIASTAAGKAQASVSARPLTGS</sequence>
<evidence type="ECO:0008006" key="15">
    <source>
        <dbReference type="Google" id="ProtNLM"/>
    </source>
</evidence>
<keyword evidence="7 12" id="KW-1133">Transmembrane helix</keyword>
<keyword evidence="6" id="KW-0999">Mitochondrion inner membrane</keyword>
<dbReference type="AlphaFoldDB" id="A0AA39GES5"/>
<evidence type="ECO:0000256" key="8">
    <source>
        <dbReference type="ARBA" id="ARBA00023128"/>
    </source>
</evidence>
<gene>
    <name evidence="13" type="ORF">NLU13_6883</name>
</gene>
<dbReference type="InterPro" id="IPR023395">
    <property type="entry name" value="MCP_dom_sf"/>
</dbReference>
<feature type="repeat" description="Solcar" evidence="10">
    <location>
        <begin position="115"/>
        <end position="200"/>
    </location>
</feature>
<dbReference type="PRINTS" id="PR00926">
    <property type="entry name" value="MITOCARRIER"/>
</dbReference>
<protein>
    <recommendedName>
        <fullName evidence="15">Peroxisomal adenine nucleotide transporter 1</fullName>
    </recommendedName>
</protein>
<dbReference type="InterPro" id="IPR018108">
    <property type="entry name" value="MCP_transmembrane"/>
</dbReference>
<dbReference type="GO" id="GO:0005743">
    <property type="term" value="C:mitochondrial inner membrane"/>
    <property type="evidence" value="ECO:0007669"/>
    <property type="project" value="UniProtKB-SubCell"/>
</dbReference>
<dbReference type="Proteomes" id="UP001175261">
    <property type="component" value="Unassembled WGS sequence"/>
</dbReference>
<evidence type="ECO:0000313" key="14">
    <source>
        <dbReference type="Proteomes" id="UP001175261"/>
    </source>
</evidence>
<comment type="caution">
    <text evidence="13">The sequence shown here is derived from an EMBL/GenBank/DDBJ whole genome shotgun (WGS) entry which is preliminary data.</text>
</comment>
<evidence type="ECO:0000256" key="6">
    <source>
        <dbReference type="ARBA" id="ARBA00022792"/>
    </source>
</evidence>
<keyword evidence="9 10" id="KW-0472">Membrane</keyword>
<evidence type="ECO:0000256" key="9">
    <source>
        <dbReference type="ARBA" id="ARBA00023136"/>
    </source>
</evidence>
<dbReference type="PROSITE" id="PS50920">
    <property type="entry name" value="SOLCAR"/>
    <property type="match status" value="3"/>
</dbReference>
<feature type="repeat" description="Solcar" evidence="10">
    <location>
        <begin position="208"/>
        <end position="298"/>
    </location>
</feature>
<evidence type="ECO:0000256" key="4">
    <source>
        <dbReference type="ARBA" id="ARBA00022692"/>
    </source>
</evidence>
<dbReference type="InterPro" id="IPR052217">
    <property type="entry name" value="Mito/Peroxisomal_Carrier"/>
</dbReference>
<feature type="transmembrane region" description="Helical" evidence="12">
    <location>
        <begin position="76"/>
        <end position="98"/>
    </location>
</feature>
<dbReference type="Gene3D" id="1.50.40.10">
    <property type="entry name" value="Mitochondrial carrier domain"/>
    <property type="match status" value="1"/>
</dbReference>
<feature type="transmembrane region" description="Helical" evidence="12">
    <location>
        <begin position="118"/>
        <end position="141"/>
    </location>
</feature>
<organism evidence="13 14">
    <name type="scientific">Sarocladium strictum</name>
    <name type="common">Black bundle disease fungus</name>
    <name type="synonym">Acremonium strictum</name>
    <dbReference type="NCBI Taxonomy" id="5046"/>
    <lineage>
        <taxon>Eukaryota</taxon>
        <taxon>Fungi</taxon>
        <taxon>Dikarya</taxon>
        <taxon>Ascomycota</taxon>
        <taxon>Pezizomycotina</taxon>
        <taxon>Sordariomycetes</taxon>
        <taxon>Hypocreomycetidae</taxon>
        <taxon>Hypocreales</taxon>
        <taxon>Sarocladiaceae</taxon>
        <taxon>Sarocladium</taxon>
    </lineage>
</organism>
<evidence type="ECO:0000256" key="3">
    <source>
        <dbReference type="ARBA" id="ARBA00022448"/>
    </source>
</evidence>
<comment type="subcellular location">
    <subcellularLocation>
        <location evidence="1">Mitochondrion inner membrane</location>
        <topology evidence="1">Multi-pass membrane protein</topology>
    </subcellularLocation>
</comment>
<dbReference type="GO" id="GO:0015217">
    <property type="term" value="F:ADP transmembrane transporter activity"/>
    <property type="evidence" value="ECO:0007669"/>
    <property type="project" value="TreeGrafter"/>
</dbReference>
<dbReference type="PANTHER" id="PTHR45939:SF1">
    <property type="entry name" value="MITOCHONDRIAL THIAMINE PYROPHOSPHATE CARRIER 1-RELATED"/>
    <property type="match status" value="1"/>
</dbReference>
<evidence type="ECO:0000256" key="11">
    <source>
        <dbReference type="RuleBase" id="RU000488"/>
    </source>
</evidence>
<dbReference type="InterPro" id="IPR002067">
    <property type="entry name" value="MCP"/>
</dbReference>
<dbReference type="EMBL" id="JAPDFR010000006">
    <property type="protein sequence ID" value="KAK0385706.1"/>
    <property type="molecule type" value="Genomic_DNA"/>
</dbReference>
<evidence type="ECO:0000313" key="13">
    <source>
        <dbReference type="EMBL" id="KAK0385706.1"/>
    </source>
</evidence>
<evidence type="ECO:0000256" key="10">
    <source>
        <dbReference type="PROSITE-ProRule" id="PRU00282"/>
    </source>
</evidence>
<keyword evidence="5" id="KW-0677">Repeat</keyword>
<evidence type="ECO:0000256" key="12">
    <source>
        <dbReference type="SAM" id="Phobius"/>
    </source>
</evidence>
<keyword evidence="3 11" id="KW-0813">Transport</keyword>
<proteinExistence type="inferred from homology"/>
<evidence type="ECO:0000256" key="2">
    <source>
        <dbReference type="ARBA" id="ARBA00006375"/>
    </source>
</evidence>
<dbReference type="SUPFAM" id="SSF103506">
    <property type="entry name" value="Mitochondrial carrier"/>
    <property type="match status" value="1"/>
</dbReference>
<keyword evidence="8" id="KW-0496">Mitochondrion</keyword>
<keyword evidence="4 10" id="KW-0812">Transmembrane</keyword>
<keyword evidence="14" id="KW-1185">Reference proteome</keyword>
<accession>A0AA39GES5</accession>
<name>A0AA39GES5_SARSR</name>
<evidence type="ECO:0000256" key="1">
    <source>
        <dbReference type="ARBA" id="ARBA00004448"/>
    </source>
</evidence>
<dbReference type="Pfam" id="PF00153">
    <property type="entry name" value="Mito_carr"/>
    <property type="match status" value="3"/>
</dbReference>
<feature type="repeat" description="Solcar" evidence="10">
    <location>
        <begin position="9"/>
        <end position="104"/>
    </location>
</feature>
<evidence type="ECO:0000256" key="7">
    <source>
        <dbReference type="ARBA" id="ARBA00022989"/>
    </source>
</evidence>
<reference evidence="13" key="1">
    <citation type="submission" date="2022-10" db="EMBL/GenBank/DDBJ databases">
        <title>Determination and structural analysis of whole genome sequence of Sarocladium strictum F4-1.</title>
        <authorList>
            <person name="Hu L."/>
            <person name="Jiang Y."/>
        </authorList>
    </citation>
    <scope>NUCLEOTIDE SEQUENCE</scope>
    <source>
        <strain evidence="13">F4-1</strain>
    </source>
</reference>
<evidence type="ECO:0000256" key="5">
    <source>
        <dbReference type="ARBA" id="ARBA00022737"/>
    </source>
</evidence>
<dbReference type="PANTHER" id="PTHR45939">
    <property type="entry name" value="PEROXISOMAL MEMBRANE PROTEIN PMP34-RELATED"/>
    <property type="match status" value="1"/>
</dbReference>